<dbReference type="GO" id="GO:0051539">
    <property type="term" value="F:4 iron, 4 sulfur cluster binding"/>
    <property type="evidence" value="ECO:0007669"/>
    <property type="project" value="TreeGrafter"/>
</dbReference>
<dbReference type="Proteomes" id="UP001210925">
    <property type="component" value="Unassembled WGS sequence"/>
</dbReference>
<dbReference type="GO" id="GO:0032981">
    <property type="term" value="P:mitochondrial respiratory chain complex I assembly"/>
    <property type="evidence" value="ECO:0007669"/>
    <property type="project" value="TreeGrafter"/>
</dbReference>
<dbReference type="Gene3D" id="3.40.50.300">
    <property type="entry name" value="P-loop containing nucleotide triphosphate hydrolases"/>
    <property type="match status" value="1"/>
</dbReference>
<reference evidence="7" key="1">
    <citation type="submission" date="2020-05" db="EMBL/GenBank/DDBJ databases">
        <title>Phylogenomic resolution of chytrid fungi.</title>
        <authorList>
            <person name="Stajich J.E."/>
            <person name="Amses K."/>
            <person name="Simmons R."/>
            <person name="Seto K."/>
            <person name="Myers J."/>
            <person name="Bonds A."/>
            <person name="Quandt C.A."/>
            <person name="Barry K."/>
            <person name="Liu P."/>
            <person name="Grigoriev I."/>
            <person name="Longcore J.E."/>
            <person name="James T.Y."/>
        </authorList>
    </citation>
    <scope>NUCLEOTIDE SEQUENCE</scope>
    <source>
        <strain evidence="7">PLAUS21</strain>
    </source>
</reference>
<evidence type="ECO:0000256" key="1">
    <source>
        <dbReference type="ARBA" id="ARBA00022723"/>
    </source>
</evidence>
<dbReference type="GO" id="GO:0140663">
    <property type="term" value="F:ATP-dependent FeS chaperone activity"/>
    <property type="evidence" value="ECO:0007669"/>
    <property type="project" value="InterPro"/>
</dbReference>
<evidence type="ECO:0008006" key="9">
    <source>
        <dbReference type="Google" id="ProtNLM"/>
    </source>
</evidence>
<dbReference type="HAMAP" id="MF_02040">
    <property type="entry name" value="Mrp_NBP35"/>
    <property type="match status" value="1"/>
</dbReference>
<comment type="similarity">
    <text evidence="6">Belongs to the Mrp/NBP35 ATP-binding proteins family.</text>
</comment>
<dbReference type="AlphaFoldDB" id="A0AAD5UGE3"/>
<sequence>MKSVKRLFSITSTLLHENPLGIPNKLPVRNTERMQRGLPKKQKIPGVKDIILISSAKGGVGKSTTAVNVAVSMSNIGLKVGLLDADIFGPSIPKMMKLEGLEPLLSDKHKLVPLNNHGISCMSIGFLVKEDAPVVWRGMMVMKSIQQLLWDVDWNGLDLLVIDLPPGTGDVQLTIQQQVEISGAVIVSTPQDVALIDTVKGVNMFKKMDTKILGIVENMSYYQCENCNHQSHIFGDGLTNKAKEMGISVLGSIPLNAVICQSGDNGKPICLTDKLHSEAYQKICSSILAQLKG</sequence>
<evidence type="ECO:0000256" key="2">
    <source>
        <dbReference type="ARBA" id="ARBA00022741"/>
    </source>
</evidence>
<keyword evidence="5" id="KW-0411">Iron-sulfur</keyword>
<keyword evidence="4" id="KW-0408">Iron</keyword>
<dbReference type="FunFam" id="3.40.50.300:FF:001278">
    <property type="entry name" value="Iron-sulfur cluster carrier protein"/>
    <property type="match status" value="1"/>
</dbReference>
<dbReference type="PANTHER" id="PTHR42961:SF2">
    <property type="entry name" value="IRON-SULFUR PROTEIN NUBPL"/>
    <property type="match status" value="1"/>
</dbReference>
<dbReference type="InterPro" id="IPR019591">
    <property type="entry name" value="Mrp/NBP35_ATP-bd"/>
</dbReference>
<dbReference type="CDD" id="cd02037">
    <property type="entry name" value="Mrp_NBP35"/>
    <property type="match status" value="1"/>
</dbReference>
<dbReference type="GO" id="GO:0005739">
    <property type="term" value="C:mitochondrion"/>
    <property type="evidence" value="ECO:0007669"/>
    <property type="project" value="TreeGrafter"/>
</dbReference>
<gene>
    <name evidence="7" type="ORF">HK103_006733</name>
</gene>
<dbReference type="SUPFAM" id="SSF52540">
    <property type="entry name" value="P-loop containing nucleoside triphosphate hydrolases"/>
    <property type="match status" value="1"/>
</dbReference>
<dbReference type="EMBL" id="JADGKB010000075">
    <property type="protein sequence ID" value="KAJ3254936.1"/>
    <property type="molecule type" value="Genomic_DNA"/>
</dbReference>
<dbReference type="InterPro" id="IPR033756">
    <property type="entry name" value="YlxH/NBP35"/>
</dbReference>
<dbReference type="GO" id="GO:0046872">
    <property type="term" value="F:metal ion binding"/>
    <property type="evidence" value="ECO:0007669"/>
    <property type="project" value="UniProtKB-KW"/>
</dbReference>
<dbReference type="PANTHER" id="PTHR42961">
    <property type="entry name" value="IRON-SULFUR PROTEIN NUBPL"/>
    <property type="match status" value="1"/>
</dbReference>
<keyword evidence="8" id="KW-1185">Reference proteome</keyword>
<comment type="caution">
    <text evidence="7">The sequence shown here is derived from an EMBL/GenBank/DDBJ whole genome shotgun (WGS) entry which is preliminary data.</text>
</comment>
<dbReference type="GO" id="GO:0016226">
    <property type="term" value="P:iron-sulfur cluster assembly"/>
    <property type="evidence" value="ECO:0007669"/>
    <property type="project" value="InterPro"/>
</dbReference>
<protein>
    <recommendedName>
        <fullName evidence="9">Iron-sulfur protein NUBPL</fullName>
    </recommendedName>
</protein>
<keyword evidence="3" id="KW-0067">ATP-binding</keyword>
<dbReference type="GO" id="GO:0005524">
    <property type="term" value="F:ATP binding"/>
    <property type="evidence" value="ECO:0007669"/>
    <property type="project" value="UniProtKB-KW"/>
</dbReference>
<evidence type="ECO:0000313" key="8">
    <source>
        <dbReference type="Proteomes" id="UP001210925"/>
    </source>
</evidence>
<dbReference type="Pfam" id="PF10609">
    <property type="entry name" value="ParA"/>
    <property type="match status" value="1"/>
</dbReference>
<organism evidence="7 8">
    <name type="scientific">Boothiomyces macroporosus</name>
    <dbReference type="NCBI Taxonomy" id="261099"/>
    <lineage>
        <taxon>Eukaryota</taxon>
        <taxon>Fungi</taxon>
        <taxon>Fungi incertae sedis</taxon>
        <taxon>Chytridiomycota</taxon>
        <taxon>Chytridiomycota incertae sedis</taxon>
        <taxon>Chytridiomycetes</taxon>
        <taxon>Rhizophydiales</taxon>
        <taxon>Terramycetaceae</taxon>
        <taxon>Boothiomyces</taxon>
    </lineage>
</organism>
<accession>A0AAD5UGE3</accession>
<keyword evidence="1" id="KW-0479">Metal-binding</keyword>
<evidence type="ECO:0000256" key="4">
    <source>
        <dbReference type="ARBA" id="ARBA00023004"/>
    </source>
</evidence>
<dbReference type="InterPro" id="IPR027417">
    <property type="entry name" value="P-loop_NTPase"/>
</dbReference>
<keyword evidence="2" id="KW-0547">Nucleotide-binding</keyword>
<evidence type="ECO:0000256" key="6">
    <source>
        <dbReference type="ARBA" id="ARBA00024036"/>
    </source>
</evidence>
<evidence type="ECO:0000256" key="3">
    <source>
        <dbReference type="ARBA" id="ARBA00022840"/>
    </source>
</evidence>
<proteinExistence type="inferred from homology"/>
<evidence type="ECO:0000313" key="7">
    <source>
        <dbReference type="EMBL" id="KAJ3254936.1"/>
    </source>
</evidence>
<dbReference type="InterPro" id="IPR044304">
    <property type="entry name" value="NUBPL-like"/>
</dbReference>
<evidence type="ECO:0000256" key="5">
    <source>
        <dbReference type="ARBA" id="ARBA00023014"/>
    </source>
</evidence>
<name>A0AAD5UGE3_9FUNG</name>